<keyword evidence="3" id="KW-1185">Reference proteome</keyword>
<gene>
    <name evidence="2" type="ORF">SE17_17670</name>
</gene>
<feature type="transmembrane region" description="Helical" evidence="1">
    <location>
        <begin position="78"/>
        <end position="98"/>
    </location>
</feature>
<reference evidence="2 3" key="1">
    <citation type="submission" date="2015-09" db="EMBL/GenBank/DDBJ databases">
        <title>Draft genome sequence of Kouleothrix aurantiaca JCM 19913.</title>
        <authorList>
            <person name="Hemp J."/>
        </authorList>
    </citation>
    <scope>NUCLEOTIDE SEQUENCE [LARGE SCALE GENOMIC DNA]</scope>
    <source>
        <strain evidence="2 3">COM-B</strain>
    </source>
</reference>
<evidence type="ECO:0000313" key="2">
    <source>
        <dbReference type="EMBL" id="KPV52062.1"/>
    </source>
</evidence>
<feature type="transmembrane region" description="Helical" evidence="1">
    <location>
        <begin position="12"/>
        <end position="29"/>
    </location>
</feature>
<keyword evidence="1" id="KW-1133">Transmembrane helix</keyword>
<name>A0A0P9DPL1_9CHLR</name>
<evidence type="ECO:0000256" key="1">
    <source>
        <dbReference type="SAM" id="Phobius"/>
    </source>
</evidence>
<comment type="caution">
    <text evidence="2">The sequence shown here is derived from an EMBL/GenBank/DDBJ whole genome shotgun (WGS) entry which is preliminary data.</text>
</comment>
<protein>
    <recommendedName>
        <fullName evidence="4">Type II secretion system protein GspF domain-containing protein</fullName>
    </recommendedName>
</protein>
<organism evidence="2 3">
    <name type="scientific">Kouleothrix aurantiaca</name>
    <dbReference type="NCBI Taxonomy" id="186479"/>
    <lineage>
        <taxon>Bacteria</taxon>
        <taxon>Bacillati</taxon>
        <taxon>Chloroflexota</taxon>
        <taxon>Chloroflexia</taxon>
        <taxon>Chloroflexales</taxon>
        <taxon>Roseiflexineae</taxon>
        <taxon>Roseiflexaceae</taxon>
        <taxon>Kouleothrix</taxon>
    </lineage>
</organism>
<feature type="transmembrane region" description="Helical" evidence="1">
    <location>
        <begin position="50"/>
        <end position="72"/>
    </location>
</feature>
<evidence type="ECO:0000313" key="3">
    <source>
        <dbReference type="Proteomes" id="UP000050509"/>
    </source>
</evidence>
<keyword evidence="1" id="KW-0812">Transmembrane</keyword>
<proteinExistence type="predicted"/>
<accession>A0A0P9DPL1</accession>
<sequence>MDFLVSSSAPYFALSLAGAMVAAFGLTRLERSRWAAFGVRVLPNHSEMSGRLLIGQIAGIPLAFILILIALISGSAAGYRNLLFMLAIGVYLYIGVVIPRRPIVEAQKAARRLRQLTPGLVSYIQVSLAGGDSPMVILERYIEKPLKKRALMQAVVGDAVKMTRDRYIRPFDALRVVARARGCIELIDVTDALATSEAEGTDPQAVLSAQQATLEQVLRDEFTRMLKRRTMYLLLTVAISLVIGILGNLLFVMTGGGSVLMNLGA</sequence>
<dbReference type="Proteomes" id="UP000050509">
    <property type="component" value="Unassembled WGS sequence"/>
</dbReference>
<dbReference type="AlphaFoldDB" id="A0A0P9DPL1"/>
<dbReference type="EMBL" id="LJCR01000672">
    <property type="protein sequence ID" value="KPV52062.1"/>
    <property type="molecule type" value="Genomic_DNA"/>
</dbReference>
<keyword evidence="1" id="KW-0472">Membrane</keyword>
<evidence type="ECO:0008006" key="4">
    <source>
        <dbReference type="Google" id="ProtNLM"/>
    </source>
</evidence>
<feature type="transmembrane region" description="Helical" evidence="1">
    <location>
        <begin position="232"/>
        <end position="253"/>
    </location>
</feature>